<dbReference type="InterPro" id="IPR036249">
    <property type="entry name" value="Thioredoxin-like_sf"/>
</dbReference>
<sequence>MLLILMGFLHSAFIPHFSSRIIASFIARLEEDHAPLAFAISFFALVPPTHHGPHLSSRRLSSIILEIFENKYDLLLDKSTFLLLSSGSRRNRRLRPNEKARLREANNIGSFLGRLTSSPNLYAISIKEEEVVATVITGVFKHTLSIKDKLITNVKVKITLYTVDSPNYRNMYQSQITFTLDTVCPCLIFYHERNDLTVGRLAEALDQVAASPNGKDVSFTLVFRPYQLYPDFPSEPQDKRHWYTTAKHDASDQKQEVFEATMGALGSAAGINFSFGGTMSNTLPSHRIIQHFQEGKNAETANRLVDALYSRYFEREQDQNSKDVLIEACVEAGIPETEAKAVVDDESEGKMETRNMIRMAAMDGVDSVPYIMFEGRRRDLTLIGAKEVDEYSK</sequence>
<dbReference type="Gene3D" id="3.40.30.10">
    <property type="entry name" value="Glutaredoxin"/>
    <property type="match status" value="1"/>
</dbReference>
<proteinExistence type="predicted"/>
<protein>
    <recommendedName>
        <fullName evidence="1">DSBA-like thioredoxin domain-containing protein</fullName>
    </recommendedName>
</protein>
<keyword evidence="3" id="KW-1185">Reference proteome</keyword>
<dbReference type="Proteomes" id="UP001239213">
    <property type="component" value="Unassembled WGS sequence"/>
</dbReference>
<accession>A0AAI9Y6Q6</accession>
<evidence type="ECO:0000259" key="1">
    <source>
        <dbReference type="Pfam" id="PF01323"/>
    </source>
</evidence>
<gene>
    <name evidence="2" type="ORF">CCUS01_00558</name>
</gene>
<dbReference type="Pfam" id="PF01323">
    <property type="entry name" value="DSBA"/>
    <property type="match status" value="1"/>
</dbReference>
<dbReference type="SUPFAM" id="SSF52833">
    <property type="entry name" value="Thioredoxin-like"/>
    <property type="match status" value="1"/>
</dbReference>
<evidence type="ECO:0000313" key="2">
    <source>
        <dbReference type="EMBL" id="KAK1480004.1"/>
    </source>
</evidence>
<dbReference type="InterPro" id="IPR001853">
    <property type="entry name" value="DSBA-like_thioredoxin_dom"/>
</dbReference>
<feature type="domain" description="DSBA-like thioredoxin" evidence="1">
    <location>
        <begin position="212"/>
        <end position="391"/>
    </location>
</feature>
<dbReference type="GO" id="GO:0016491">
    <property type="term" value="F:oxidoreductase activity"/>
    <property type="evidence" value="ECO:0007669"/>
    <property type="project" value="InterPro"/>
</dbReference>
<dbReference type="PANTHER" id="PTHR13887">
    <property type="entry name" value="GLUTATHIONE S-TRANSFERASE KAPPA"/>
    <property type="match status" value="1"/>
</dbReference>
<dbReference type="PANTHER" id="PTHR13887:SF52">
    <property type="entry name" value="DSBA-LIKE THIOREDOXIN DOMAIN-CONTAINING PROTEIN"/>
    <property type="match status" value="1"/>
</dbReference>
<dbReference type="AlphaFoldDB" id="A0AAI9Y6Q6"/>
<evidence type="ECO:0000313" key="3">
    <source>
        <dbReference type="Proteomes" id="UP001239213"/>
    </source>
</evidence>
<name>A0AAI9Y6Q6_9PEZI</name>
<comment type="caution">
    <text evidence="2">The sequence shown here is derived from an EMBL/GenBank/DDBJ whole genome shotgun (WGS) entry which is preliminary data.</text>
</comment>
<dbReference type="EMBL" id="MPDP01000112">
    <property type="protein sequence ID" value="KAK1480004.1"/>
    <property type="molecule type" value="Genomic_DNA"/>
</dbReference>
<organism evidence="2 3">
    <name type="scientific">Colletotrichum cuscutae</name>
    <dbReference type="NCBI Taxonomy" id="1209917"/>
    <lineage>
        <taxon>Eukaryota</taxon>
        <taxon>Fungi</taxon>
        <taxon>Dikarya</taxon>
        <taxon>Ascomycota</taxon>
        <taxon>Pezizomycotina</taxon>
        <taxon>Sordariomycetes</taxon>
        <taxon>Hypocreomycetidae</taxon>
        <taxon>Glomerellales</taxon>
        <taxon>Glomerellaceae</taxon>
        <taxon>Colletotrichum</taxon>
        <taxon>Colletotrichum acutatum species complex</taxon>
    </lineage>
</organism>
<reference evidence="2" key="1">
    <citation type="submission" date="2016-11" db="EMBL/GenBank/DDBJ databases">
        <title>The genome sequence of Colletotrichum cuscutae.</title>
        <authorList>
            <person name="Baroncelli R."/>
        </authorList>
    </citation>
    <scope>NUCLEOTIDE SEQUENCE</scope>
    <source>
        <strain evidence="2">IMI 304802</strain>
    </source>
</reference>